<name>A0A1Y1US54_9TREE</name>
<evidence type="ECO:0000256" key="7">
    <source>
        <dbReference type="ARBA" id="ARBA00029502"/>
    </source>
</evidence>
<keyword evidence="6 10" id="KW-0576">Peroxisome</keyword>
<dbReference type="GeneID" id="33556191"/>
<sequence>MSSGSSNNRQDLIQNAILFLNDPKVQSSTLASKITFLETKGLNESEIQEALARAPSEESSGQNGASSSSASTFRPYGYTNHNQRYGGPPYEYSTMPLPPRRDWRDIFIVAVISGGFAYGLTALARKYLLPHLQPPSTTSFQQTSQDLTSSYDEAAQLLRELSDQTNQLQTSLENDRERIDKVVDDVELAVKSVKDGEERWREEMRDMRGEVDSLKDLVPRGKPWFIHNTHTVASPLLSLLTQSQVMEKHASNQSSALSELQNELRSLKTLLQSRQLQSSTDANGGISSPNGTSNGSPISSTRAAANALLGPSKRGIPAWQLASSSSTTNGDRTQEGSAGSASESSSLAASGVLDRSEVNGESKETQ</sequence>
<comment type="similarity">
    <text evidence="1 10">Belongs to the peroxin-14 family.</text>
</comment>
<dbReference type="GO" id="GO:1990429">
    <property type="term" value="C:peroxisomal importomer complex"/>
    <property type="evidence" value="ECO:0007669"/>
    <property type="project" value="TreeGrafter"/>
</dbReference>
<keyword evidence="11" id="KW-0175">Coiled coil</keyword>
<evidence type="ECO:0000256" key="10">
    <source>
        <dbReference type="RuleBase" id="RU367032"/>
    </source>
</evidence>
<feature type="region of interest" description="Disordered" evidence="12">
    <location>
        <begin position="276"/>
        <end position="300"/>
    </location>
</feature>
<evidence type="ECO:0000256" key="11">
    <source>
        <dbReference type="SAM" id="Coils"/>
    </source>
</evidence>
<dbReference type="Pfam" id="PF04695">
    <property type="entry name" value="Pex14_N"/>
    <property type="match status" value="1"/>
</dbReference>
<keyword evidence="13" id="KW-0812">Transmembrane</keyword>
<dbReference type="STRING" id="4999.A0A1Y1US54"/>
<feature type="compositionally biased region" description="Polar residues" evidence="12">
    <location>
        <begin position="321"/>
        <end position="331"/>
    </location>
</feature>
<dbReference type="OrthoDB" id="5549158at2759"/>
<dbReference type="InterPro" id="IPR036388">
    <property type="entry name" value="WH-like_DNA-bd_sf"/>
</dbReference>
<dbReference type="PANTHER" id="PTHR23058:SF0">
    <property type="entry name" value="PEROXISOMAL MEMBRANE PROTEIN PEX14"/>
    <property type="match status" value="1"/>
</dbReference>
<dbReference type="InterPro" id="IPR006785">
    <property type="entry name" value="Pex14_N"/>
</dbReference>
<reference evidence="15 16" key="1">
    <citation type="submission" date="2017-03" db="EMBL/GenBank/DDBJ databases">
        <title>Widespread Adenine N6-methylation of Active Genes in Fungi.</title>
        <authorList>
            <consortium name="DOE Joint Genome Institute"/>
            <person name="Mondo S.J."/>
            <person name="Dannebaum R.O."/>
            <person name="Kuo R.C."/>
            <person name="Louie K.B."/>
            <person name="Bewick A.J."/>
            <person name="Labutti K."/>
            <person name="Haridas S."/>
            <person name="Kuo A."/>
            <person name="Salamov A."/>
            <person name="Ahrendt S.R."/>
            <person name="Lau R."/>
            <person name="Bowen B.P."/>
            <person name="Lipzen A."/>
            <person name="Sullivan W."/>
            <person name="Andreopoulos W.B."/>
            <person name="Clum A."/>
            <person name="Lindquist E."/>
            <person name="Daum C."/>
            <person name="Northen T.R."/>
            <person name="Ramamoorthy G."/>
            <person name="Schmitz R.J."/>
            <person name="Gryganskyi A."/>
            <person name="Culley D."/>
            <person name="Magnuson J."/>
            <person name="James T.Y."/>
            <person name="O'Malley M.A."/>
            <person name="Stajich J.E."/>
            <person name="Spatafora J.W."/>
            <person name="Visel A."/>
            <person name="Grigoriev I.V."/>
        </authorList>
    </citation>
    <scope>NUCLEOTIDE SEQUENCE [LARGE SCALE GENOMIC DNA]</scope>
    <source>
        <strain evidence="15 16">NRRL Y-17943</strain>
    </source>
</reference>
<dbReference type="RefSeq" id="XP_021874537.1">
    <property type="nucleotide sequence ID" value="XM_022014383.1"/>
</dbReference>
<evidence type="ECO:0000256" key="9">
    <source>
        <dbReference type="ARBA" id="ARBA00046271"/>
    </source>
</evidence>
<evidence type="ECO:0000256" key="6">
    <source>
        <dbReference type="ARBA" id="ARBA00023140"/>
    </source>
</evidence>
<comment type="caution">
    <text evidence="15">The sequence shown here is derived from an EMBL/GenBank/DDBJ whole genome shotgun (WGS) entry which is preliminary data.</text>
</comment>
<evidence type="ECO:0000313" key="15">
    <source>
        <dbReference type="EMBL" id="ORX40858.1"/>
    </source>
</evidence>
<evidence type="ECO:0000256" key="12">
    <source>
        <dbReference type="SAM" id="MobiDB-lite"/>
    </source>
</evidence>
<evidence type="ECO:0000256" key="3">
    <source>
        <dbReference type="ARBA" id="ARBA00022927"/>
    </source>
</evidence>
<evidence type="ECO:0000256" key="4">
    <source>
        <dbReference type="ARBA" id="ARBA00023010"/>
    </source>
</evidence>
<keyword evidence="16" id="KW-1185">Reference proteome</keyword>
<protein>
    <recommendedName>
        <fullName evidence="7 10">Peroxisomal membrane protein PEX14</fullName>
    </recommendedName>
    <alternativeName>
        <fullName evidence="8 10">Peroxin-14</fullName>
    </alternativeName>
</protein>
<dbReference type="Proteomes" id="UP000193218">
    <property type="component" value="Unassembled WGS sequence"/>
</dbReference>
<keyword evidence="5 10" id="KW-0472">Membrane</keyword>
<evidence type="ECO:0000256" key="5">
    <source>
        <dbReference type="ARBA" id="ARBA00023136"/>
    </source>
</evidence>
<dbReference type="Gene3D" id="1.10.10.10">
    <property type="entry name" value="Winged helix-like DNA-binding domain superfamily/Winged helix DNA-binding domain"/>
    <property type="match status" value="1"/>
</dbReference>
<feature type="region of interest" description="Disordered" evidence="12">
    <location>
        <begin position="320"/>
        <end position="366"/>
    </location>
</feature>
<accession>A0A1Y1US54</accession>
<evidence type="ECO:0000256" key="2">
    <source>
        <dbReference type="ARBA" id="ARBA00022448"/>
    </source>
</evidence>
<dbReference type="PANTHER" id="PTHR23058">
    <property type="entry name" value="PEROXISOMAL MEMBRANE PROTEIN PEX14"/>
    <property type="match status" value="1"/>
</dbReference>
<feature type="transmembrane region" description="Helical" evidence="13">
    <location>
        <begin position="106"/>
        <end position="124"/>
    </location>
</feature>
<dbReference type="GO" id="GO:0005778">
    <property type="term" value="C:peroxisomal membrane"/>
    <property type="evidence" value="ECO:0007669"/>
    <property type="project" value="UniProtKB-SubCell"/>
</dbReference>
<dbReference type="AlphaFoldDB" id="A0A1Y1US54"/>
<feature type="compositionally biased region" description="Basic and acidic residues" evidence="12">
    <location>
        <begin position="354"/>
        <end position="366"/>
    </location>
</feature>
<evidence type="ECO:0000259" key="14">
    <source>
        <dbReference type="Pfam" id="PF04695"/>
    </source>
</evidence>
<comment type="function">
    <text evidence="10">Component of the PEX13-PEX14 docking complex, a translocon channel that specifically mediates the import of peroxisomal cargo proteins bound to PEX5 receptor. The PEX13-PEX14 docking complex forms a large import pore which can be opened to a diameter of about 9 nm. Mechanistically, PEX5 receptor along with cargo proteins associates with the PEX14 subunit of the PEX13-PEX14 docking complex in the cytosol, leading to the insertion of the receptor into the organelle membrane with the concomitant translocation of the cargo into the peroxisome matrix.</text>
</comment>
<proteinExistence type="inferred from homology"/>
<gene>
    <name evidence="15" type="ORF">BD324DRAFT_612334</name>
</gene>
<keyword evidence="2 10" id="KW-0813">Transport</keyword>
<feature type="compositionally biased region" description="Low complexity" evidence="12">
    <location>
        <begin position="57"/>
        <end position="71"/>
    </location>
</feature>
<feature type="compositionally biased region" description="Low complexity" evidence="12">
    <location>
        <begin position="335"/>
        <end position="351"/>
    </location>
</feature>
<dbReference type="GO" id="GO:0016560">
    <property type="term" value="P:protein import into peroxisome matrix, docking"/>
    <property type="evidence" value="ECO:0007669"/>
    <property type="project" value="UniProtKB-UniRule"/>
</dbReference>
<keyword evidence="3 10" id="KW-0653">Protein transport</keyword>
<dbReference type="GO" id="GO:0005102">
    <property type="term" value="F:signaling receptor binding"/>
    <property type="evidence" value="ECO:0007669"/>
    <property type="project" value="TreeGrafter"/>
</dbReference>
<dbReference type="FunCoup" id="A0A1Y1US54">
    <property type="interactions" value="21"/>
</dbReference>
<dbReference type="EMBL" id="NBSH01000001">
    <property type="protein sequence ID" value="ORX40858.1"/>
    <property type="molecule type" value="Genomic_DNA"/>
</dbReference>
<evidence type="ECO:0000313" key="16">
    <source>
        <dbReference type="Proteomes" id="UP000193218"/>
    </source>
</evidence>
<evidence type="ECO:0000256" key="8">
    <source>
        <dbReference type="ARBA" id="ARBA00029691"/>
    </source>
</evidence>
<feature type="region of interest" description="Disordered" evidence="12">
    <location>
        <begin position="48"/>
        <end position="82"/>
    </location>
</feature>
<evidence type="ECO:0000256" key="13">
    <source>
        <dbReference type="SAM" id="Phobius"/>
    </source>
</evidence>
<feature type="domain" description="Peroxisome membrane anchor protein Pex14p N-terminal" evidence="14">
    <location>
        <begin position="9"/>
        <end position="53"/>
    </location>
</feature>
<evidence type="ECO:0000256" key="1">
    <source>
        <dbReference type="ARBA" id="ARBA00005443"/>
    </source>
</evidence>
<dbReference type="InParanoid" id="A0A1Y1US54"/>
<organism evidence="15 16">
    <name type="scientific">Kockovaella imperatae</name>
    <dbReference type="NCBI Taxonomy" id="4999"/>
    <lineage>
        <taxon>Eukaryota</taxon>
        <taxon>Fungi</taxon>
        <taxon>Dikarya</taxon>
        <taxon>Basidiomycota</taxon>
        <taxon>Agaricomycotina</taxon>
        <taxon>Tremellomycetes</taxon>
        <taxon>Tremellales</taxon>
        <taxon>Cuniculitremaceae</taxon>
        <taxon>Kockovaella</taxon>
    </lineage>
</organism>
<dbReference type="InterPro" id="IPR025655">
    <property type="entry name" value="PEX14"/>
</dbReference>
<keyword evidence="4" id="KW-0811">Translocation</keyword>
<keyword evidence="13" id="KW-1133">Transmembrane helix</keyword>
<comment type="subcellular location">
    <subcellularLocation>
        <location evidence="9 10">Peroxisome membrane</location>
    </subcellularLocation>
</comment>
<feature type="coiled-coil region" evidence="11">
    <location>
        <begin position="144"/>
        <end position="217"/>
    </location>
</feature>